<feature type="region of interest" description="Disordered" evidence="2">
    <location>
        <begin position="19"/>
        <end position="72"/>
    </location>
</feature>
<dbReference type="PANTHER" id="PTHR23159">
    <property type="entry name" value="CENTROSOMAL PROTEIN 2"/>
    <property type="match status" value="1"/>
</dbReference>
<organism evidence="3 4">
    <name type="scientific">Dimargaris verticillata</name>
    <dbReference type="NCBI Taxonomy" id="2761393"/>
    <lineage>
        <taxon>Eukaryota</taxon>
        <taxon>Fungi</taxon>
        <taxon>Fungi incertae sedis</taxon>
        <taxon>Zoopagomycota</taxon>
        <taxon>Kickxellomycotina</taxon>
        <taxon>Dimargaritomycetes</taxon>
        <taxon>Dimargaritales</taxon>
        <taxon>Dimargaritaceae</taxon>
        <taxon>Dimargaris</taxon>
    </lineage>
</organism>
<feature type="compositionally biased region" description="Low complexity" evidence="2">
    <location>
        <begin position="38"/>
        <end position="47"/>
    </location>
</feature>
<dbReference type="Gene3D" id="1.10.287.1490">
    <property type="match status" value="2"/>
</dbReference>
<gene>
    <name evidence="3" type="ORF">H4R34_003038</name>
</gene>
<dbReference type="EMBL" id="JANBQB010000250">
    <property type="protein sequence ID" value="KAJ1978893.1"/>
    <property type="molecule type" value="Genomic_DNA"/>
</dbReference>
<evidence type="ECO:0000256" key="1">
    <source>
        <dbReference type="SAM" id="Coils"/>
    </source>
</evidence>
<feature type="region of interest" description="Disordered" evidence="2">
    <location>
        <begin position="1425"/>
        <end position="1450"/>
    </location>
</feature>
<keyword evidence="4" id="KW-1185">Reference proteome</keyword>
<proteinExistence type="predicted"/>
<dbReference type="SUPFAM" id="SSF57997">
    <property type="entry name" value="Tropomyosin"/>
    <property type="match status" value="2"/>
</dbReference>
<dbReference type="OrthoDB" id="10255000at2759"/>
<dbReference type="PANTHER" id="PTHR23159:SF31">
    <property type="entry name" value="CENTROSOME-ASSOCIATED PROTEIN CEP250 ISOFORM X1"/>
    <property type="match status" value="1"/>
</dbReference>
<feature type="compositionally biased region" description="Pro residues" evidence="2">
    <location>
        <begin position="55"/>
        <end position="66"/>
    </location>
</feature>
<feature type="coiled-coil region" evidence="1">
    <location>
        <begin position="539"/>
        <end position="580"/>
    </location>
</feature>
<reference evidence="3" key="1">
    <citation type="submission" date="2022-07" db="EMBL/GenBank/DDBJ databases">
        <title>Phylogenomic reconstructions and comparative analyses of Kickxellomycotina fungi.</title>
        <authorList>
            <person name="Reynolds N.K."/>
            <person name="Stajich J.E."/>
            <person name="Barry K."/>
            <person name="Grigoriev I.V."/>
            <person name="Crous P."/>
            <person name="Smith M.E."/>
        </authorList>
    </citation>
    <scope>NUCLEOTIDE SEQUENCE</scope>
    <source>
        <strain evidence="3">RSA 567</strain>
    </source>
</reference>
<protein>
    <submittedName>
        <fullName evidence="3">Uncharacterized protein</fullName>
    </submittedName>
</protein>
<feature type="region of interest" description="Disordered" evidence="2">
    <location>
        <begin position="222"/>
        <end position="251"/>
    </location>
</feature>
<keyword evidence="1" id="KW-0175">Coiled coil</keyword>
<feature type="compositionally biased region" description="Basic and acidic residues" evidence="2">
    <location>
        <begin position="222"/>
        <end position="233"/>
    </location>
</feature>
<feature type="coiled-coil region" evidence="1">
    <location>
        <begin position="718"/>
        <end position="830"/>
    </location>
</feature>
<evidence type="ECO:0000256" key="2">
    <source>
        <dbReference type="SAM" id="MobiDB-lite"/>
    </source>
</evidence>
<dbReference type="Proteomes" id="UP001151582">
    <property type="component" value="Unassembled WGS sequence"/>
</dbReference>
<feature type="compositionally biased region" description="Polar residues" evidence="2">
    <location>
        <begin position="235"/>
        <end position="249"/>
    </location>
</feature>
<evidence type="ECO:0000313" key="4">
    <source>
        <dbReference type="Proteomes" id="UP001151582"/>
    </source>
</evidence>
<evidence type="ECO:0000313" key="3">
    <source>
        <dbReference type="EMBL" id="KAJ1978893.1"/>
    </source>
</evidence>
<accession>A0A9W8E9E6</accession>
<name>A0A9W8E9E6_9FUNG</name>
<sequence>MPPLSEADKQKKLLAARKKLRNFQEKRTAQHGTSTPRSAPGSAGPSSEPTIDQPLPSPALPSPATPIEPDHQSDPAVVLEQVRAELDATQRNYDRVKADLDDAVAKRFQIAQKDKERINRLTQEKQAVESRNRDLLHEITQLQAQLSQQSLTHDTSSAALLERESNEALEKAQQDLAELRKHLDARDAELIKTQMALQDAQGHVDHYRDRFQSLEREIETTTKQHATERDEWKQTMASLQSDHSQSETRLASELQARNDLVATLQTQLETTQHDLNSLHATTTEQANELASLRFELQTAQTDLIQVRAAVDHRAGELSALQSELETAQSNLKASRMGMDQRESDICALRAELQTALDNLKLARTATDQRESDLNSTQTELQTARDELQASQTAVDQRESTLDELRAESRATTQQVTQLQGDICATKERLQQAGAQAAIADEARSRLKAELERAQTDAQQLVATNHNLEAQVATMTSEASRLESTVAALQKVEASLRDELATNADRLQQSESDRETINAQHCTELANLQAQYDATAATTAMQWKSDTAAHKERINQLEAQCAALNAKCQQSADESAKLERQVTTAAAIQETDQRRIQELTSAIQTLHDCMATQKAELAQARQGIETERHAMVKLEGKYQEQCTKATKHQTLIAQLLDQVSAFDRDNTTLVTQVQNARQDHDAALDEVRLREYQVRQSLASLAAQHNDTQTLLAERETAIWELKQALEMTQSRVDSAEHQVQGLQNSLVSLEETNERALTHAQEEISTLEKQFTEHQARSDSLQAVCDNTKHQWQTAEAAWEKKHMQLQTRISELEQQAELLLGQLAQTQTARDDAHRKYIDQNQTVDALQTKLDESCHTVTQMAEAHQTLTEELAQTSRVHDQERAQWQVQVAGLRTELGQWSTLQQSWQTESEELKRHLVQLTAQRTQLQSAVAVGHQHHTTLVSEVQAMRAVTVQTLEQYRQQLGRLSATVSAFRATSQRQHESHNTKRCMWEQEKSELLTQLAATETQLTQKTEHYTQQQQHHADELAMVQEQLVMRDHAHTALQTKLTQRGSAIALFRRSLGQAIMELVQERELLLALFGKHQCTLKVQIAQLGNELQLLYHKLITQAENQQTQRTEAQQQHCALQQQYDRVLADVTRIEQESHARLASVQQDCAKSVATAKQTVVVLRAQIATQVNLYQQAQIQWHHAVVGLRADVDNAKAQHQHTIRNLADVMTKICKQAAQALQGAAYSQQKWTDQILQSQVLGAQWSQRLHATEEAHFTLTAEVARVQTSKAHELTIMRQAWQAEVLQVTATRRLDQQRLETLEQTLVSQRKRWQTHTSVVEAAFSQVCSDLERARVMQVTELNFLRARCHQLRELSRGLRWRMTAAWIHCQGQVGVLANRLESTLSSSQARVLALHDSLSMQTTRIETALRRLPAPAATGLSSPTAALSPPPTGSSDSPASVQALKKKNVTLAAKLANAQRQWRAQEHQLLAQLEVLQTQVTGLRARPEPKQAALESATIDHALASKERELATLQAHWEHRSETWQAKANTKATSNDRNQIDANRRQLIALKVKNAQLAKQLSDAYHEQGQFRGPAAQISPATGKPPASPNSLSNLVPAPSTSYSPSALKKRALLQKARQISAQRATKKLLNA</sequence>
<feature type="coiled-coil region" evidence="1">
    <location>
        <begin position="373"/>
        <end position="498"/>
    </location>
</feature>
<feature type="compositionally biased region" description="Polar residues" evidence="2">
    <location>
        <begin position="1598"/>
        <end position="1614"/>
    </location>
</feature>
<feature type="region of interest" description="Disordered" evidence="2">
    <location>
        <begin position="1584"/>
        <end position="1616"/>
    </location>
</feature>
<comment type="caution">
    <text evidence="3">The sequence shown here is derived from an EMBL/GenBank/DDBJ whole genome shotgun (WGS) entry which is preliminary data.</text>
</comment>